<name>A0ABU9XC06_9BACI</name>
<reference evidence="1 2" key="1">
    <citation type="submission" date="2024-05" db="EMBL/GenBank/DDBJ databases">
        <authorList>
            <person name="Haq I."/>
            <person name="Ullah Z."/>
            <person name="Ahmad R."/>
            <person name="Li M."/>
            <person name="Tong Y."/>
        </authorList>
    </citation>
    <scope>NUCLEOTIDE SEQUENCE [LARGE SCALE GENOMIC DNA]</scope>
    <source>
        <strain evidence="1 2">16A2E</strain>
    </source>
</reference>
<protein>
    <recommendedName>
        <fullName evidence="3">YqaI-like protein</fullName>
    </recommendedName>
</protein>
<evidence type="ECO:0000313" key="2">
    <source>
        <dbReference type="Proteomes" id="UP001444625"/>
    </source>
</evidence>
<dbReference type="Proteomes" id="UP001444625">
    <property type="component" value="Unassembled WGS sequence"/>
</dbReference>
<gene>
    <name evidence="1" type="ORF">ABC228_01255</name>
</gene>
<comment type="caution">
    <text evidence="1">The sequence shown here is derived from an EMBL/GenBank/DDBJ whole genome shotgun (WGS) entry which is preliminary data.</text>
</comment>
<keyword evidence="2" id="KW-1185">Reference proteome</keyword>
<accession>A0ABU9XC06</accession>
<dbReference type="EMBL" id="JBDIML010000001">
    <property type="protein sequence ID" value="MEN2765801.1"/>
    <property type="molecule type" value="Genomic_DNA"/>
</dbReference>
<proteinExistence type="predicted"/>
<evidence type="ECO:0008006" key="3">
    <source>
        <dbReference type="Google" id="ProtNLM"/>
    </source>
</evidence>
<sequence length="71" mass="8017">MDHPAVALMERTGMPPYSPRREEYGTDALGNEVFVGEEIMVLEDDFFLVEELTAQSKEILEMYGATYKIAA</sequence>
<evidence type="ECO:0000313" key="1">
    <source>
        <dbReference type="EMBL" id="MEN2765801.1"/>
    </source>
</evidence>
<dbReference type="RefSeq" id="WP_345823275.1">
    <property type="nucleotide sequence ID" value="NZ_JBDIML010000001.1"/>
</dbReference>
<organism evidence="1 2">
    <name type="scientific">Ornithinibacillus xuwenensis</name>
    <dbReference type="NCBI Taxonomy" id="3144668"/>
    <lineage>
        <taxon>Bacteria</taxon>
        <taxon>Bacillati</taxon>
        <taxon>Bacillota</taxon>
        <taxon>Bacilli</taxon>
        <taxon>Bacillales</taxon>
        <taxon>Bacillaceae</taxon>
        <taxon>Ornithinibacillus</taxon>
    </lineage>
</organism>